<evidence type="ECO:0000313" key="2">
    <source>
        <dbReference type="EMBL" id="KAJ6403096.1"/>
    </source>
</evidence>
<keyword evidence="1" id="KW-1133">Transmembrane helix</keyword>
<protein>
    <submittedName>
        <fullName evidence="2">Uncharacterized protein</fullName>
    </submittedName>
</protein>
<dbReference type="EMBL" id="JAPFFJ010000018">
    <property type="protein sequence ID" value="KAJ6403095.1"/>
    <property type="molecule type" value="Genomic_DNA"/>
</dbReference>
<name>A0AAD6JDD5_9ROSI</name>
<dbReference type="EMBL" id="JAPFFJ010000018">
    <property type="protein sequence ID" value="KAJ6403096.1"/>
    <property type="molecule type" value="Genomic_DNA"/>
</dbReference>
<comment type="caution">
    <text evidence="2">The sequence shown here is derived from an EMBL/GenBank/DDBJ whole genome shotgun (WGS) entry which is preliminary data.</text>
</comment>
<gene>
    <name evidence="2" type="ORF">OIU84_015087</name>
</gene>
<sequence length="123" mass="13998">MFQEKDNCRGSLGLHLHPASQALTLQLYKSISAMVFPAQLRSKSPYIFYIHIYIYTRCILLLKMTTALSAAMSNPTYICLCNDKSTYVQSICFLSTAVALTKVFTRERDRKKNAISVKEIVNH</sequence>
<dbReference type="Proteomes" id="UP001162972">
    <property type="component" value="Chromosome 4"/>
</dbReference>
<proteinExistence type="predicted"/>
<feature type="transmembrane region" description="Helical" evidence="1">
    <location>
        <begin position="86"/>
        <end position="105"/>
    </location>
</feature>
<evidence type="ECO:0000256" key="1">
    <source>
        <dbReference type="SAM" id="Phobius"/>
    </source>
</evidence>
<organism evidence="2 3">
    <name type="scientific">Salix udensis</name>
    <dbReference type="NCBI Taxonomy" id="889485"/>
    <lineage>
        <taxon>Eukaryota</taxon>
        <taxon>Viridiplantae</taxon>
        <taxon>Streptophyta</taxon>
        <taxon>Embryophyta</taxon>
        <taxon>Tracheophyta</taxon>
        <taxon>Spermatophyta</taxon>
        <taxon>Magnoliopsida</taxon>
        <taxon>eudicotyledons</taxon>
        <taxon>Gunneridae</taxon>
        <taxon>Pentapetalae</taxon>
        <taxon>rosids</taxon>
        <taxon>fabids</taxon>
        <taxon>Malpighiales</taxon>
        <taxon>Salicaceae</taxon>
        <taxon>Saliceae</taxon>
        <taxon>Salix</taxon>
    </lineage>
</organism>
<evidence type="ECO:0000313" key="3">
    <source>
        <dbReference type="Proteomes" id="UP001162972"/>
    </source>
</evidence>
<keyword evidence="1" id="KW-0472">Membrane</keyword>
<keyword evidence="1" id="KW-0812">Transmembrane</keyword>
<dbReference type="AlphaFoldDB" id="A0AAD6JDD5"/>
<keyword evidence="3" id="KW-1185">Reference proteome</keyword>
<feature type="transmembrane region" description="Helical" evidence="1">
    <location>
        <begin position="46"/>
        <end position="66"/>
    </location>
</feature>
<reference evidence="2 3" key="2">
    <citation type="journal article" date="2023" name="Int. J. Mol. Sci.">
        <title>De Novo Assembly and Annotation of 11 Diverse Shrub Willow (Salix) Genomes Reveals Novel Gene Organization in Sex-Linked Regions.</title>
        <authorList>
            <person name="Hyden B."/>
            <person name="Feng K."/>
            <person name="Yates T.B."/>
            <person name="Jawdy S."/>
            <person name="Cereghino C."/>
            <person name="Smart L.B."/>
            <person name="Muchero W."/>
        </authorList>
    </citation>
    <scope>NUCLEOTIDE SEQUENCE [LARGE SCALE GENOMIC DNA]</scope>
    <source>
        <tissue evidence="2">Shoot tip</tissue>
    </source>
</reference>
<accession>A0AAD6JDD5</accession>
<reference evidence="2" key="1">
    <citation type="submission" date="2022-10" db="EMBL/GenBank/DDBJ databases">
        <authorList>
            <person name="Hyden B.L."/>
            <person name="Feng K."/>
            <person name="Yates T."/>
            <person name="Jawdy S."/>
            <person name="Smart L.B."/>
            <person name="Muchero W."/>
        </authorList>
    </citation>
    <scope>NUCLEOTIDE SEQUENCE</scope>
    <source>
        <tissue evidence="2">Shoot tip</tissue>
    </source>
</reference>